<evidence type="ECO:0000313" key="2">
    <source>
        <dbReference type="EMBL" id="XCH23810.1"/>
    </source>
</evidence>
<evidence type="ECO:0000256" key="1">
    <source>
        <dbReference type="SAM" id="MobiDB-lite"/>
    </source>
</evidence>
<gene>
    <name evidence="2" type="ORF">ABV298_26420</name>
</gene>
<sequence length="481" mass="52929">MAKDRSGGFHPSKGKPSGGRPEGLGVSTAAPEEIEQFLDRTDEYLQDDETLDPAVPLRHPNRPPGGGGNGNGKPNLRETDTTIEMAMAPGVDTEPERLPDILDKDLFAELAAFRSECCVTIYLPTHQSGVEVNEKHDAILLKNTLKDLSAKLADAGIETARIEQLLTPAYALLQQSRFWGRMEKGLAMFIADGYFKYVKMRVAPQYVAVCKKRFYMTPLVPVLTCNTYFYLLVISKQKCKLFRADAFGMEPVHVPDLPDDMMAVKRLSDKDASTFRVGTGSGTGGANFHGMAGGNPEHKDNIAVYFEAVDDVIFREVLHNENAPLLLAGVEYLIPIYRAASDYHNICPEALTGSHEHDEIHDLYARARGIMQPYFDQPLDKALTIYANQSATPLSSSIAADIIPAAYYGRLSHLFVRKGATIHGQFDETNASLELHGSEEESSDDLLDMAVIKTLTQGGEAYLLPPERMPAASDIAAVFRY</sequence>
<organism evidence="2">
    <name type="scientific">Dyadobacter sp. 676</name>
    <dbReference type="NCBI Taxonomy" id="3088362"/>
    <lineage>
        <taxon>Bacteria</taxon>
        <taxon>Pseudomonadati</taxon>
        <taxon>Bacteroidota</taxon>
        <taxon>Cytophagia</taxon>
        <taxon>Cytophagales</taxon>
        <taxon>Spirosomataceae</taxon>
        <taxon>Dyadobacter</taxon>
    </lineage>
</organism>
<dbReference type="Pfam" id="PF18849">
    <property type="entry name" value="baeRF_family7"/>
    <property type="match status" value="1"/>
</dbReference>
<proteinExistence type="predicted"/>
<name>A0AAU8FIA6_9BACT</name>
<dbReference type="EMBL" id="CP159289">
    <property type="protein sequence ID" value="XCH23810.1"/>
    <property type="molecule type" value="Genomic_DNA"/>
</dbReference>
<dbReference type="AlphaFoldDB" id="A0AAU8FIA6"/>
<accession>A0AAU8FIA6</accession>
<dbReference type="RefSeq" id="WP_353719134.1">
    <property type="nucleotide sequence ID" value="NZ_CP159289.1"/>
</dbReference>
<protein>
    <submittedName>
        <fullName evidence="2">Uncharacterized protein</fullName>
    </submittedName>
</protein>
<reference evidence="2" key="1">
    <citation type="submission" date="2024-06" db="EMBL/GenBank/DDBJ databases">
        <title>Sequencing and assembly of the genome of Dyadobacter sp. strain 676, a symbiont of Cyamopsis tetragonoloba.</title>
        <authorList>
            <person name="Guro P."/>
            <person name="Sazanova A."/>
            <person name="Kuznetsova I."/>
            <person name="Belimov A."/>
            <person name="Safronova V."/>
        </authorList>
    </citation>
    <scope>NUCLEOTIDE SEQUENCE</scope>
    <source>
        <strain evidence="2">676</strain>
    </source>
</reference>
<dbReference type="InterPro" id="IPR040837">
    <property type="entry name" value="Bact_RF_family7"/>
</dbReference>
<feature type="region of interest" description="Disordered" evidence="1">
    <location>
        <begin position="1"/>
        <end position="77"/>
    </location>
</feature>